<dbReference type="Proteomes" id="UP000276349">
    <property type="component" value="Unassembled WGS sequence"/>
</dbReference>
<dbReference type="Gene3D" id="3.40.50.1820">
    <property type="entry name" value="alpha/beta hydrolase"/>
    <property type="match status" value="1"/>
</dbReference>
<dbReference type="RefSeq" id="WP_126295688.1">
    <property type="nucleotide sequence ID" value="NZ_CP155468.1"/>
</dbReference>
<comment type="caution">
    <text evidence="1">The sequence shown here is derived from an EMBL/GenBank/DDBJ whole genome shotgun (WGS) entry which is preliminary data.</text>
</comment>
<reference evidence="1 2" key="1">
    <citation type="submission" date="2018-12" db="EMBL/GenBank/DDBJ databases">
        <authorList>
            <person name="Yu L."/>
        </authorList>
    </citation>
    <scope>NUCLEOTIDE SEQUENCE [LARGE SCALE GENOMIC DNA]</scope>
    <source>
        <strain evidence="1 2">S5H2222</strain>
    </source>
</reference>
<gene>
    <name evidence="1" type="ORF">EKG35_16695</name>
</gene>
<proteinExistence type="predicted"/>
<organism evidence="1 2">
    <name type="scientific">Lysinibacillus telephonicus</name>
    <dbReference type="NCBI Taxonomy" id="1714840"/>
    <lineage>
        <taxon>Bacteria</taxon>
        <taxon>Bacillati</taxon>
        <taxon>Bacillota</taxon>
        <taxon>Bacilli</taxon>
        <taxon>Bacillales</taxon>
        <taxon>Bacillaceae</taxon>
        <taxon>Lysinibacillus</taxon>
    </lineage>
</organism>
<keyword evidence="1" id="KW-0378">Hydrolase</keyword>
<dbReference type="SUPFAM" id="SSF53474">
    <property type="entry name" value="alpha/beta-Hydrolases"/>
    <property type="match status" value="1"/>
</dbReference>
<evidence type="ECO:0000313" key="2">
    <source>
        <dbReference type="Proteomes" id="UP000276349"/>
    </source>
</evidence>
<dbReference type="OrthoDB" id="9808398at2"/>
<protein>
    <submittedName>
        <fullName evidence="1">Alpha/beta hydrolase</fullName>
    </submittedName>
</protein>
<dbReference type="AlphaFoldDB" id="A0A3S0JM19"/>
<dbReference type="GO" id="GO:0016787">
    <property type="term" value="F:hydrolase activity"/>
    <property type="evidence" value="ECO:0007669"/>
    <property type="project" value="UniProtKB-KW"/>
</dbReference>
<accession>A0A3S0JM19</accession>
<dbReference type="InterPro" id="IPR029058">
    <property type="entry name" value="AB_hydrolase_fold"/>
</dbReference>
<dbReference type="EMBL" id="RXNR01000065">
    <property type="protein sequence ID" value="RTQ89284.1"/>
    <property type="molecule type" value="Genomic_DNA"/>
</dbReference>
<keyword evidence="2" id="KW-1185">Reference proteome</keyword>
<evidence type="ECO:0000313" key="1">
    <source>
        <dbReference type="EMBL" id="RTQ89284.1"/>
    </source>
</evidence>
<sequence>MDLNSDKTIQKTILSSVLQEGFWSRWIAHGLQKDVINNNLSNLASLDGWINVFQKEAKNLTLQAVKYTDNQNRAKAEQCYRLSGQYYNLIQWILPEPNNRKMSWYNECLEAFKKADKQSKDDIIKYTLKVDDKEYIGRIRKPLREQSAIVIIVNPIDSNKEELYTYETDFAEAGFIVLNFDGPGQGETLLIHKHKANKENWSSFLSGVIKFANKAFPGLPINLFGTSSGGAWAIEAGKNPFVSKIVSVSPPPGAGINLPDYFKSRMSNVLEDVDKGFLPDFKELQLVNNIIVFHGLQDVMMDSQELFNLYDQLSPEKRLITYEDEGHCCNFKLPELRQRSINWLKGENINGV</sequence>
<name>A0A3S0JM19_9BACI</name>